<evidence type="ECO:0000256" key="6">
    <source>
        <dbReference type="PROSITE-ProRule" id="PRU01091"/>
    </source>
</evidence>
<protein>
    <submittedName>
        <fullName evidence="9">BTAD domain-containing putative transcriptional regulator</fullName>
    </submittedName>
</protein>
<feature type="repeat" description="TPR" evidence="5">
    <location>
        <begin position="759"/>
        <end position="792"/>
    </location>
</feature>
<dbReference type="PANTHER" id="PTHR35807:SF1">
    <property type="entry name" value="TRANSCRIPTIONAL REGULATOR REDD"/>
    <property type="match status" value="1"/>
</dbReference>
<dbReference type="Gene3D" id="3.40.50.300">
    <property type="entry name" value="P-loop containing nucleotide triphosphate hydrolases"/>
    <property type="match status" value="1"/>
</dbReference>
<keyword evidence="4" id="KW-0804">Transcription</keyword>
<comment type="caution">
    <text evidence="9">The sequence shown here is derived from an EMBL/GenBank/DDBJ whole genome shotgun (WGS) entry which is preliminary data.</text>
</comment>
<dbReference type="PROSITE" id="PS50005">
    <property type="entry name" value="TPR"/>
    <property type="match status" value="1"/>
</dbReference>
<evidence type="ECO:0000259" key="8">
    <source>
        <dbReference type="PROSITE" id="PS51755"/>
    </source>
</evidence>
<evidence type="ECO:0000256" key="1">
    <source>
        <dbReference type="ARBA" id="ARBA00005820"/>
    </source>
</evidence>
<feature type="DNA-binding region" description="OmpR/PhoB-type" evidence="6">
    <location>
        <begin position="1"/>
        <end position="93"/>
    </location>
</feature>
<evidence type="ECO:0000313" key="9">
    <source>
        <dbReference type="EMBL" id="MFC4531964.1"/>
    </source>
</evidence>
<accession>A0ABV9CHI2</accession>
<dbReference type="Proteomes" id="UP001596004">
    <property type="component" value="Unassembled WGS sequence"/>
</dbReference>
<dbReference type="RefSeq" id="WP_380840670.1">
    <property type="nucleotide sequence ID" value="NZ_JBHSFP010000008.1"/>
</dbReference>
<dbReference type="InterPro" id="IPR036388">
    <property type="entry name" value="WH-like_DNA-bd_sf"/>
</dbReference>
<dbReference type="InterPro" id="IPR002182">
    <property type="entry name" value="NB-ARC"/>
</dbReference>
<name>A0ABV9CHI2_9ACTN</name>
<reference evidence="10" key="1">
    <citation type="journal article" date="2019" name="Int. J. Syst. Evol. Microbiol.">
        <title>The Global Catalogue of Microorganisms (GCM) 10K type strain sequencing project: providing services to taxonomists for standard genome sequencing and annotation.</title>
        <authorList>
            <consortium name="The Broad Institute Genomics Platform"/>
            <consortium name="The Broad Institute Genome Sequencing Center for Infectious Disease"/>
            <person name="Wu L."/>
            <person name="Ma J."/>
        </authorList>
    </citation>
    <scope>NUCLEOTIDE SEQUENCE [LARGE SCALE GENOMIC DNA]</scope>
    <source>
        <strain evidence="10">CGMCC 4.7132</strain>
    </source>
</reference>
<gene>
    <name evidence="9" type="ORF">ACFO60_14415</name>
</gene>
<dbReference type="InterPro" id="IPR019734">
    <property type="entry name" value="TPR_rpt"/>
</dbReference>
<dbReference type="InterPro" id="IPR051677">
    <property type="entry name" value="AfsR-DnrI-RedD_regulator"/>
</dbReference>
<dbReference type="InterPro" id="IPR011990">
    <property type="entry name" value="TPR-like_helical_dom_sf"/>
</dbReference>
<keyword evidence="10" id="KW-1185">Reference proteome</keyword>
<dbReference type="InterPro" id="IPR027417">
    <property type="entry name" value="P-loop_NTPase"/>
</dbReference>
<dbReference type="Pfam" id="PF03704">
    <property type="entry name" value="BTAD"/>
    <property type="match status" value="1"/>
</dbReference>
<dbReference type="Pfam" id="PF00486">
    <property type="entry name" value="Trans_reg_C"/>
    <property type="match status" value="1"/>
</dbReference>
<proteinExistence type="inferred from homology"/>
<evidence type="ECO:0000256" key="2">
    <source>
        <dbReference type="ARBA" id="ARBA00023015"/>
    </source>
</evidence>
<comment type="similarity">
    <text evidence="1">Belongs to the AfsR/DnrI/RedD regulatory family.</text>
</comment>
<dbReference type="SUPFAM" id="SSF52540">
    <property type="entry name" value="P-loop containing nucleoside triphosphate hydrolases"/>
    <property type="match status" value="1"/>
</dbReference>
<dbReference type="SMART" id="SM01043">
    <property type="entry name" value="BTAD"/>
    <property type="match status" value="1"/>
</dbReference>
<organism evidence="9 10">
    <name type="scientific">Sphaerisporangium dianthi</name>
    <dbReference type="NCBI Taxonomy" id="1436120"/>
    <lineage>
        <taxon>Bacteria</taxon>
        <taxon>Bacillati</taxon>
        <taxon>Actinomycetota</taxon>
        <taxon>Actinomycetes</taxon>
        <taxon>Streptosporangiales</taxon>
        <taxon>Streptosporangiaceae</taxon>
        <taxon>Sphaerisporangium</taxon>
    </lineage>
</organism>
<dbReference type="InterPro" id="IPR005158">
    <property type="entry name" value="BTAD"/>
</dbReference>
<dbReference type="CDD" id="cd15831">
    <property type="entry name" value="BTAD"/>
    <property type="match status" value="1"/>
</dbReference>
<dbReference type="InterPro" id="IPR001867">
    <property type="entry name" value="OmpR/PhoB-type_DNA-bd"/>
</dbReference>
<evidence type="ECO:0000256" key="4">
    <source>
        <dbReference type="ARBA" id="ARBA00023163"/>
    </source>
</evidence>
<feature type="domain" description="OmpR/PhoB-type" evidence="8">
    <location>
        <begin position="1"/>
        <end position="93"/>
    </location>
</feature>
<keyword evidence="2" id="KW-0805">Transcription regulation</keyword>
<feature type="compositionally biased region" description="Basic and acidic residues" evidence="7">
    <location>
        <begin position="280"/>
        <end position="291"/>
    </location>
</feature>
<dbReference type="PRINTS" id="PR00364">
    <property type="entry name" value="DISEASERSIST"/>
</dbReference>
<evidence type="ECO:0000256" key="7">
    <source>
        <dbReference type="SAM" id="MobiDB-lite"/>
    </source>
</evidence>
<keyword evidence="3 6" id="KW-0238">DNA-binding</keyword>
<dbReference type="InterPro" id="IPR016032">
    <property type="entry name" value="Sig_transdc_resp-reg_C-effctor"/>
</dbReference>
<sequence length="1042" mass="114349">MEFRLLGPVEVWSAGRQVPLGGAKPRTLLTALLLDQGHVVRAERLIEAIWNEEPPDTARAVLQTYIASLRRSFERAGMPAIIVSHRAGYLADVPAEAVDRVAFETLVAEGRREASEGRHEDASKRLRAALELWRGPALGGIGDSFLLAEARRLDELRLTVTEERISADLKSGLHEQVVGELTALVTRHPTHERLRYDLMVALNGIGRRGDALAVYRQGVEALAEELGIDPGPELRRLHEGILRGDPGLSPEQRSRPPRRPQPPAADGPAGAGESAPPKPGRPESSRPESGKADPGWADSGKSRPYQLPSVTPDFTGRTEEIALLRTALARPSAMPVCVILGAGGTGKSTLALRVAHEIARLYPDGQIYVELRGTTALPATPEEVLGRLLRELGTPAPDIPATLEERVNRYRSLLAGRRILVVLDDAATERQVRPLLPGSAGCAVLITSRSKLPSLAGAVPTELGVLTVEAALALLSHVAGGDRITAEADTARMIVRQCGYLPLAIRIAGARLASRRQWSVKLMADRLADERRRLDELAVGDQEIRASIALSYELLSDSVRKALRYLGMLGLPHFPAWVAAAATGSSRDEAERELEQLVDASLVEIDGVDAIGQVRYRLHDLIRLFARERAESEDPMEARVTAVTRVLGGWLWLLEKVRAVEPSGTIAVRESYRLSVPVDPEAAQAVLAAPHTWFRIEEEPLVAGVELAAGMDLDEAAVELASALCHSAFAVENQFTSWSRTHDAALAVARRKGNTTGQATLLAELGQLRYEQDRYAEAREYFSQALPMFRAAKDLRGECATLTGMGTVCREQGYLPEALHFLDGAQRMWRDQGDDAALAHVQRLSGSVRLEQGDLDRAWTDLGHALALYRRSGSRRGEALTMRTMAIHHMARGDFVEAERLSEQAARIFGEIGDRLLECYALRTRAKAWIRQGRCDEALPSLEGVLADVRALRDRWGEAITLRTLGELHLAVGRLEEAESRLKESVRQWEELGLPLFRARTLRDLMLVYEALGHRAMAETVRAEAVEIFRVYGTREHGELSL</sequence>
<dbReference type="Pfam" id="PF00931">
    <property type="entry name" value="NB-ARC"/>
    <property type="match status" value="1"/>
</dbReference>
<dbReference type="SMART" id="SM00862">
    <property type="entry name" value="Trans_reg_C"/>
    <property type="match status" value="1"/>
</dbReference>
<feature type="region of interest" description="Disordered" evidence="7">
    <location>
        <begin position="241"/>
        <end position="313"/>
    </location>
</feature>
<dbReference type="SUPFAM" id="SSF46894">
    <property type="entry name" value="C-terminal effector domain of the bipartite response regulators"/>
    <property type="match status" value="1"/>
</dbReference>
<feature type="compositionally biased region" description="Low complexity" evidence="7">
    <location>
        <begin position="266"/>
        <end position="275"/>
    </location>
</feature>
<dbReference type="Gene3D" id="1.25.40.10">
    <property type="entry name" value="Tetratricopeptide repeat domain"/>
    <property type="match status" value="2"/>
</dbReference>
<evidence type="ECO:0000256" key="5">
    <source>
        <dbReference type="PROSITE-ProRule" id="PRU00339"/>
    </source>
</evidence>
<dbReference type="PROSITE" id="PS51755">
    <property type="entry name" value="OMPR_PHOB"/>
    <property type="match status" value="1"/>
</dbReference>
<dbReference type="PANTHER" id="PTHR35807">
    <property type="entry name" value="TRANSCRIPTIONAL REGULATOR REDD-RELATED"/>
    <property type="match status" value="1"/>
</dbReference>
<dbReference type="SMART" id="SM00028">
    <property type="entry name" value="TPR"/>
    <property type="match status" value="3"/>
</dbReference>
<dbReference type="SUPFAM" id="SSF48452">
    <property type="entry name" value="TPR-like"/>
    <property type="match status" value="3"/>
</dbReference>
<dbReference type="EMBL" id="JBHSFP010000008">
    <property type="protein sequence ID" value="MFC4531964.1"/>
    <property type="molecule type" value="Genomic_DNA"/>
</dbReference>
<keyword evidence="5" id="KW-0802">TPR repeat</keyword>
<dbReference type="Gene3D" id="1.10.10.10">
    <property type="entry name" value="Winged helix-like DNA-binding domain superfamily/Winged helix DNA-binding domain"/>
    <property type="match status" value="2"/>
</dbReference>
<evidence type="ECO:0000256" key="3">
    <source>
        <dbReference type="ARBA" id="ARBA00023125"/>
    </source>
</evidence>
<evidence type="ECO:0000313" key="10">
    <source>
        <dbReference type="Proteomes" id="UP001596004"/>
    </source>
</evidence>